<keyword evidence="13" id="KW-0325">Glycoprotein</keyword>
<feature type="domain" description="Gnk2-homologous" evidence="17">
    <location>
        <begin position="276"/>
        <end position="382"/>
    </location>
</feature>
<evidence type="ECO:0000256" key="9">
    <source>
        <dbReference type="ARBA" id="ARBA00022840"/>
    </source>
</evidence>
<keyword evidence="7" id="KW-0547">Nucleotide-binding</keyword>
<evidence type="ECO:0000313" key="18">
    <source>
        <dbReference type="EMBL" id="KAG2240422.1"/>
    </source>
</evidence>
<evidence type="ECO:0000256" key="6">
    <source>
        <dbReference type="ARBA" id="ARBA00022737"/>
    </source>
</evidence>
<dbReference type="GO" id="GO:0005524">
    <property type="term" value="F:ATP binding"/>
    <property type="evidence" value="ECO:0007669"/>
    <property type="project" value="UniProtKB-KW"/>
</dbReference>
<dbReference type="SMART" id="SM00220">
    <property type="entry name" value="S_TKc"/>
    <property type="match status" value="1"/>
</dbReference>
<sequence length="876" mass="97606">MGRSNLLPIFSVVLVTFSFVSVYGQICEDSAGTFRPNSTYDSNRLLILSSLASNVTARDGFFYNSSIGQEPDRVFAMGLCIPGTITLCMVRYANRSFFGSMELEPHTVRYNDGNITSDVSEFHRILDAFTLQMIDSASSGRNGAASSSSGGKYYAADVTSVTTFQRIYALMSCTPGLSPGNCDACLRANVRSYQECCRPNIGGATRRPSCYVRWDLYPFLGAFDNIRDDGDSLSVGAIVGIVVAIVAIVLPLLALAFAFYRRKKSYLEIDFQSFHAASAHKCGETGFFIPHGKFDTNRGLLLSSLASNVSGRGGFYNASVGQGSDQVYAVGMCIPGTDPNVCSNCINLASKELIEKCPNQTEGLLWFEKETLCMIRYSNRLFFGTLEMGQSYKVYNTADFQVNLTEFDNTWEDLMLRVIDQATSSSNPMYYGAGIQKIGTSRNIYAFVLCSKDISPWNCAKCLRQNVHDYRSCCSGKQGGLTLRLSCFMEWDLYPFFGVFQNVTSPTPPPEKDSRKNATGTIVGIIVVLTFTSSVLLALGFVLCRRRNTYQEFATESEFFMVWHKGTFPNGTVVAVKRLSNSSGQGEQEFQNEVLLVAKLQHRNLVKLLGFSVEREEKILVYEFLPNKSLDYFLFDHKKRSQLDWRKRYNIIGGITRGILYLHQDSRLTIIHRDLKASNILLDADMNPKISDFGMARNFRVDQTEANTGRVVGTFGYMPPEYVANGQFSMKSDVYSFGVLTLEIIVGKKNSSFHQIDSSVGNLVTYVWRLWNNQSLLELIDPAMGENFDKDEVTRCIHIGLLCVQEDPADRPSMSTVFQMLTNTSVTLHVPQPPGFFFNVKSGRNPLAERLHSGPSTTMSFTCSIDDASITNVNPR</sequence>
<keyword evidence="19" id="KW-1185">Reference proteome</keyword>
<evidence type="ECO:0000256" key="8">
    <source>
        <dbReference type="ARBA" id="ARBA00022777"/>
    </source>
</evidence>
<keyword evidence="4 14" id="KW-0812">Transmembrane</keyword>
<dbReference type="SUPFAM" id="SSF56112">
    <property type="entry name" value="Protein kinase-like (PK-like)"/>
    <property type="match status" value="1"/>
</dbReference>
<evidence type="ECO:0000256" key="4">
    <source>
        <dbReference type="ARBA" id="ARBA00022692"/>
    </source>
</evidence>
<keyword evidence="12" id="KW-0675">Receptor</keyword>
<evidence type="ECO:0000256" key="11">
    <source>
        <dbReference type="ARBA" id="ARBA00023136"/>
    </source>
</evidence>
<dbReference type="InterPro" id="IPR011009">
    <property type="entry name" value="Kinase-like_dom_sf"/>
</dbReference>
<dbReference type="EMBL" id="JAAMPC010001581">
    <property type="protein sequence ID" value="KAG2240422.1"/>
    <property type="molecule type" value="Genomic_DNA"/>
</dbReference>
<dbReference type="FunFam" id="3.30.430.20:FF:000007">
    <property type="entry name" value="Cysteine-rich receptor-like protein kinase 11"/>
    <property type="match status" value="2"/>
</dbReference>
<dbReference type="GO" id="GO:0042742">
    <property type="term" value="P:defense response to bacterium"/>
    <property type="evidence" value="ECO:0007669"/>
    <property type="project" value="TreeGrafter"/>
</dbReference>
<evidence type="ECO:0000256" key="5">
    <source>
        <dbReference type="ARBA" id="ARBA00022729"/>
    </source>
</evidence>
<dbReference type="FunFam" id="1.10.510.10:FF:000129">
    <property type="entry name" value="cysteine-rich receptor-like protein kinase 10"/>
    <property type="match status" value="1"/>
</dbReference>
<dbReference type="FunFam" id="3.30.200.20:FF:001120">
    <property type="entry name" value="Putative DUF26-domain receptor-like protein kinase family protein"/>
    <property type="match status" value="1"/>
</dbReference>
<dbReference type="GO" id="GO:0005886">
    <property type="term" value="C:plasma membrane"/>
    <property type="evidence" value="ECO:0007669"/>
    <property type="project" value="TreeGrafter"/>
</dbReference>
<reference evidence="18 19" key="1">
    <citation type="submission" date="2020-02" db="EMBL/GenBank/DDBJ databases">
        <authorList>
            <person name="Ma Q."/>
            <person name="Huang Y."/>
            <person name="Song X."/>
            <person name="Pei D."/>
        </authorList>
    </citation>
    <scope>NUCLEOTIDE SEQUENCE [LARGE SCALE GENOMIC DNA]</scope>
    <source>
        <strain evidence="18">Sxm20200214</strain>
        <tissue evidence="18">Leaf</tissue>
    </source>
</reference>
<dbReference type="PROSITE" id="PS50011">
    <property type="entry name" value="PROTEIN_KINASE_DOM"/>
    <property type="match status" value="1"/>
</dbReference>
<keyword evidence="8" id="KW-0418">Kinase</keyword>
<dbReference type="Gene3D" id="3.30.430.20">
    <property type="entry name" value="Gnk2 domain, C-X8-C-X2-C motif"/>
    <property type="match status" value="4"/>
</dbReference>
<evidence type="ECO:0000259" key="17">
    <source>
        <dbReference type="PROSITE" id="PS51473"/>
    </source>
</evidence>
<comment type="caution">
    <text evidence="18">The sequence shown here is derived from an EMBL/GenBank/DDBJ whole genome shotgun (WGS) entry which is preliminary data.</text>
</comment>
<feature type="domain" description="Gnk2-homologous" evidence="17">
    <location>
        <begin position="388"/>
        <end position="496"/>
    </location>
</feature>
<dbReference type="CDD" id="cd23509">
    <property type="entry name" value="Gnk2-like"/>
    <property type="match status" value="3"/>
</dbReference>
<dbReference type="PROSITE" id="PS00108">
    <property type="entry name" value="PROTEIN_KINASE_ST"/>
    <property type="match status" value="1"/>
</dbReference>
<evidence type="ECO:0000256" key="3">
    <source>
        <dbReference type="ARBA" id="ARBA00022679"/>
    </source>
</evidence>
<dbReference type="Gene3D" id="3.30.200.20">
    <property type="entry name" value="Phosphorylase Kinase, domain 1"/>
    <property type="match status" value="1"/>
</dbReference>
<dbReference type="OrthoDB" id="688481at2759"/>
<evidence type="ECO:0000259" key="16">
    <source>
        <dbReference type="PROSITE" id="PS50011"/>
    </source>
</evidence>
<evidence type="ECO:0000256" key="10">
    <source>
        <dbReference type="ARBA" id="ARBA00022989"/>
    </source>
</evidence>
<accession>A0A8X7TG22</accession>
<feature type="domain" description="Gnk2-homologous" evidence="17">
    <location>
        <begin position="103"/>
        <end position="219"/>
    </location>
</feature>
<feature type="transmembrane region" description="Helical" evidence="14">
    <location>
        <begin position="522"/>
        <end position="543"/>
    </location>
</feature>
<dbReference type="CDD" id="cd14066">
    <property type="entry name" value="STKc_IRAK"/>
    <property type="match status" value="1"/>
</dbReference>
<keyword evidence="2" id="KW-0723">Serine/threonine-protein kinase</keyword>
<dbReference type="PANTHER" id="PTHR27002">
    <property type="entry name" value="RECEPTOR-LIKE SERINE/THREONINE-PROTEIN KINASE SD1-8"/>
    <property type="match status" value="1"/>
</dbReference>
<comment type="subcellular location">
    <subcellularLocation>
        <location evidence="1">Membrane</location>
        <topology evidence="1">Single-pass membrane protein</topology>
    </subcellularLocation>
</comment>
<dbReference type="PANTHER" id="PTHR27002:SF1010">
    <property type="entry name" value="CYSTEINE-RICH RECEPTOR-LIKE PROTEIN KINASE 16-RELATED"/>
    <property type="match status" value="1"/>
</dbReference>
<protein>
    <submittedName>
        <fullName evidence="18">Uncharacterized protein</fullName>
    </submittedName>
</protein>
<evidence type="ECO:0000256" key="7">
    <source>
        <dbReference type="ARBA" id="ARBA00022741"/>
    </source>
</evidence>
<feature type="transmembrane region" description="Helical" evidence="14">
    <location>
        <begin position="235"/>
        <end position="260"/>
    </location>
</feature>
<keyword evidence="5 15" id="KW-0732">Signal</keyword>
<evidence type="ECO:0000256" key="12">
    <source>
        <dbReference type="ARBA" id="ARBA00023170"/>
    </source>
</evidence>
<dbReference type="FunFam" id="3.30.430.20:FF:000003">
    <property type="entry name" value="Cysteine-rich RLK (RECEPTOR-like protein kinase) 10"/>
    <property type="match status" value="1"/>
</dbReference>
<evidence type="ECO:0000256" key="1">
    <source>
        <dbReference type="ARBA" id="ARBA00004167"/>
    </source>
</evidence>
<keyword evidence="9" id="KW-0067">ATP-binding</keyword>
<keyword evidence="11 14" id="KW-0472">Membrane</keyword>
<proteinExistence type="predicted"/>
<keyword evidence="6" id="KW-0677">Repeat</keyword>
<feature type="signal peptide" evidence="15">
    <location>
        <begin position="1"/>
        <end position="24"/>
    </location>
</feature>
<evidence type="ECO:0000256" key="2">
    <source>
        <dbReference type="ARBA" id="ARBA00022527"/>
    </source>
</evidence>
<evidence type="ECO:0000256" key="15">
    <source>
        <dbReference type="SAM" id="SignalP"/>
    </source>
</evidence>
<dbReference type="Pfam" id="PF01657">
    <property type="entry name" value="Stress-antifung"/>
    <property type="match status" value="4"/>
</dbReference>
<gene>
    <name evidence="18" type="ORF">Bca52824_090740</name>
</gene>
<keyword evidence="10 14" id="KW-1133">Transmembrane helix</keyword>
<dbReference type="InterPro" id="IPR038408">
    <property type="entry name" value="GNK2_sf"/>
</dbReference>
<evidence type="ECO:0000256" key="13">
    <source>
        <dbReference type="ARBA" id="ARBA00023180"/>
    </source>
</evidence>
<feature type="domain" description="Protein kinase" evidence="16">
    <location>
        <begin position="548"/>
        <end position="826"/>
    </location>
</feature>
<feature type="chain" id="PRO_5036468994" evidence="15">
    <location>
        <begin position="25"/>
        <end position="876"/>
    </location>
</feature>
<dbReference type="GO" id="GO:0004674">
    <property type="term" value="F:protein serine/threonine kinase activity"/>
    <property type="evidence" value="ECO:0007669"/>
    <property type="project" value="UniProtKB-KW"/>
</dbReference>
<evidence type="ECO:0000313" key="19">
    <source>
        <dbReference type="Proteomes" id="UP000886595"/>
    </source>
</evidence>
<organism evidence="18 19">
    <name type="scientific">Brassica carinata</name>
    <name type="common">Ethiopian mustard</name>
    <name type="synonym">Abyssinian cabbage</name>
    <dbReference type="NCBI Taxonomy" id="52824"/>
    <lineage>
        <taxon>Eukaryota</taxon>
        <taxon>Viridiplantae</taxon>
        <taxon>Streptophyta</taxon>
        <taxon>Embryophyta</taxon>
        <taxon>Tracheophyta</taxon>
        <taxon>Spermatophyta</taxon>
        <taxon>Magnoliopsida</taxon>
        <taxon>eudicotyledons</taxon>
        <taxon>Gunneridae</taxon>
        <taxon>Pentapetalae</taxon>
        <taxon>rosids</taxon>
        <taxon>malvids</taxon>
        <taxon>Brassicales</taxon>
        <taxon>Brassicaceae</taxon>
        <taxon>Brassiceae</taxon>
        <taxon>Brassica</taxon>
    </lineage>
</organism>
<dbReference type="Proteomes" id="UP000886595">
    <property type="component" value="Unassembled WGS sequence"/>
</dbReference>
<dbReference type="PROSITE" id="PS51473">
    <property type="entry name" value="GNK2"/>
    <property type="match status" value="3"/>
</dbReference>
<dbReference type="InterPro" id="IPR008271">
    <property type="entry name" value="Ser/Thr_kinase_AS"/>
</dbReference>
<keyword evidence="3" id="KW-0808">Transferase</keyword>
<dbReference type="InterPro" id="IPR000719">
    <property type="entry name" value="Prot_kinase_dom"/>
</dbReference>
<dbReference type="AlphaFoldDB" id="A0A8X7TG22"/>
<dbReference type="InterPro" id="IPR001245">
    <property type="entry name" value="Ser-Thr/Tyr_kinase_cat_dom"/>
</dbReference>
<name>A0A8X7TG22_BRACI</name>
<dbReference type="Gene3D" id="1.10.510.10">
    <property type="entry name" value="Transferase(Phosphotransferase) domain 1"/>
    <property type="match status" value="1"/>
</dbReference>
<dbReference type="Pfam" id="PF07714">
    <property type="entry name" value="PK_Tyr_Ser-Thr"/>
    <property type="match status" value="1"/>
</dbReference>
<evidence type="ECO:0000256" key="14">
    <source>
        <dbReference type="SAM" id="Phobius"/>
    </source>
</evidence>
<dbReference type="InterPro" id="IPR002902">
    <property type="entry name" value="GNK2"/>
</dbReference>